<sequence length="235" mass="26544">MDSIRTTYSHFIKPVNSEHYSTSTGAPKTLPPPIKRLAHRLAKKRRVDVAAEREMHAHKVRKTFEVTCSRCGQQGHYYRTCKNPPLDPNWKPFTKKNRELQKGSQEKAKKNKKKMLLKPGVRVKPPKQRAQNDEIPISQNAPHVEEHQNGSQNLGQGVESSSYSLGNQATTRMKQPIVRPQIPPATTTIRDNSQNHHDNGPRGVSVETMAATSSGTAARLFKYMPTPKFNPPRQK</sequence>
<feature type="region of interest" description="Disordered" evidence="2">
    <location>
        <begin position="169"/>
        <end position="205"/>
    </location>
</feature>
<keyword evidence="1" id="KW-0863">Zinc-finger</keyword>
<keyword evidence="5" id="KW-1185">Reference proteome</keyword>
<dbReference type="Proteomes" id="UP001341840">
    <property type="component" value="Unassembled WGS sequence"/>
</dbReference>
<comment type="caution">
    <text evidence="4">The sequence shown here is derived from an EMBL/GenBank/DDBJ whole genome shotgun (WGS) entry which is preliminary data.</text>
</comment>
<dbReference type="PROSITE" id="PS50158">
    <property type="entry name" value="ZF_CCHC"/>
    <property type="match status" value="1"/>
</dbReference>
<proteinExistence type="predicted"/>
<dbReference type="InterPro" id="IPR036875">
    <property type="entry name" value="Znf_CCHC_sf"/>
</dbReference>
<gene>
    <name evidence="4" type="ORF">PIB30_027467</name>
</gene>
<reference evidence="4 5" key="1">
    <citation type="journal article" date="2023" name="Plants (Basel)">
        <title>Bridging the Gap: Combining Genomics and Transcriptomics Approaches to Understand Stylosanthes scabra, an Orphan Legume from the Brazilian Caatinga.</title>
        <authorList>
            <person name="Ferreira-Neto J.R.C."/>
            <person name="da Silva M.D."/>
            <person name="Binneck E."/>
            <person name="de Melo N.F."/>
            <person name="da Silva R.H."/>
            <person name="de Melo A.L.T.M."/>
            <person name="Pandolfi V."/>
            <person name="Bustamante F.O."/>
            <person name="Brasileiro-Vidal A.C."/>
            <person name="Benko-Iseppon A.M."/>
        </authorList>
    </citation>
    <scope>NUCLEOTIDE SEQUENCE [LARGE SCALE GENOMIC DNA]</scope>
    <source>
        <tissue evidence="4">Leaves</tissue>
    </source>
</reference>
<feature type="region of interest" description="Disordered" evidence="2">
    <location>
        <begin position="144"/>
        <end position="163"/>
    </location>
</feature>
<name>A0ABU6Z950_9FABA</name>
<feature type="domain" description="CCHC-type" evidence="3">
    <location>
        <begin position="68"/>
        <end position="83"/>
    </location>
</feature>
<dbReference type="SUPFAM" id="SSF57756">
    <property type="entry name" value="Retrovirus zinc finger-like domains"/>
    <property type="match status" value="1"/>
</dbReference>
<protein>
    <recommendedName>
        <fullName evidence="3">CCHC-type domain-containing protein</fullName>
    </recommendedName>
</protein>
<evidence type="ECO:0000313" key="5">
    <source>
        <dbReference type="Proteomes" id="UP001341840"/>
    </source>
</evidence>
<organism evidence="4 5">
    <name type="scientific">Stylosanthes scabra</name>
    <dbReference type="NCBI Taxonomy" id="79078"/>
    <lineage>
        <taxon>Eukaryota</taxon>
        <taxon>Viridiplantae</taxon>
        <taxon>Streptophyta</taxon>
        <taxon>Embryophyta</taxon>
        <taxon>Tracheophyta</taxon>
        <taxon>Spermatophyta</taxon>
        <taxon>Magnoliopsida</taxon>
        <taxon>eudicotyledons</taxon>
        <taxon>Gunneridae</taxon>
        <taxon>Pentapetalae</taxon>
        <taxon>rosids</taxon>
        <taxon>fabids</taxon>
        <taxon>Fabales</taxon>
        <taxon>Fabaceae</taxon>
        <taxon>Papilionoideae</taxon>
        <taxon>50 kb inversion clade</taxon>
        <taxon>dalbergioids sensu lato</taxon>
        <taxon>Dalbergieae</taxon>
        <taxon>Pterocarpus clade</taxon>
        <taxon>Stylosanthes</taxon>
    </lineage>
</organism>
<accession>A0ABU6Z950</accession>
<evidence type="ECO:0000313" key="4">
    <source>
        <dbReference type="EMBL" id="MED6218541.1"/>
    </source>
</evidence>
<keyword evidence="1" id="KW-0862">Zinc</keyword>
<dbReference type="EMBL" id="JASCZI010271966">
    <property type="protein sequence ID" value="MED6218541.1"/>
    <property type="molecule type" value="Genomic_DNA"/>
</dbReference>
<keyword evidence="1" id="KW-0479">Metal-binding</keyword>
<evidence type="ECO:0000256" key="2">
    <source>
        <dbReference type="SAM" id="MobiDB-lite"/>
    </source>
</evidence>
<feature type="compositionally biased region" description="Polar residues" evidence="2">
    <location>
        <begin position="149"/>
        <end position="163"/>
    </location>
</feature>
<evidence type="ECO:0000259" key="3">
    <source>
        <dbReference type="PROSITE" id="PS50158"/>
    </source>
</evidence>
<feature type="region of interest" description="Disordered" evidence="2">
    <location>
        <begin position="88"/>
        <end position="134"/>
    </location>
</feature>
<feature type="compositionally biased region" description="Basic and acidic residues" evidence="2">
    <location>
        <begin position="96"/>
        <end position="108"/>
    </location>
</feature>
<evidence type="ECO:0000256" key="1">
    <source>
        <dbReference type="PROSITE-ProRule" id="PRU00047"/>
    </source>
</evidence>
<dbReference type="InterPro" id="IPR001878">
    <property type="entry name" value="Znf_CCHC"/>
</dbReference>